<dbReference type="GO" id="GO:0005634">
    <property type="term" value="C:nucleus"/>
    <property type="evidence" value="ECO:0007669"/>
    <property type="project" value="UniProtKB-SubCell"/>
</dbReference>
<keyword evidence="4" id="KW-0539">Nucleus</keyword>
<keyword evidence="8" id="KW-1185">Reference proteome</keyword>
<keyword evidence="2" id="KW-0805">Transcription regulation</keyword>
<dbReference type="AlphaFoldDB" id="A0ABD3UWC2"/>
<evidence type="ECO:0000256" key="5">
    <source>
        <dbReference type="SAM" id="MobiDB-lite"/>
    </source>
</evidence>
<dbReference type="InterPro" id="IPR011598">
    <property type="entry name" value="bHLH_dom"/>
</dbReference>
<dbReference type="Proteomes" id="UP001634394">
    <property type="component" value="Unassembled WGS sequence"/>
</dbReference>
<dbReference type="SUPFAM" id="SSF47459">
    <property type="entry name" value="HLH, helix-loop-helix DNA-binding domain"/>
    <property type="match status" value="1"/>
</dbReference>
<accession>A0ABD3UWC2</accession>
<proteinExistence type="predicted"/>
<dbReference type="CDD" id="cd11410">
    <property type="entry name" value="bHLH_O_HES"/>
    <property type="match status" value="1"/>
</dbReference>
<evidence type="ECO:0000259" key="6">
    <source>
        <dbReference type="PROSITE" id="PS50888"/>
    </source>
</evidence>
<dbReference type="PANTHER" id="PTHR10985">
    <property type="entry name" value="BASIC HELIX-LOOP-HELIX TRANSCRIPTION FACTOR, HES-RELATED"/>
    <property type="match status" value="1"/>
</dbReference>
<evidence type="ECO:0000256" key="1">
    <source>
        <dbReference type="ARBA" id="ARBA00004123"/>
    </source>
</evidence>
<name>A0ABD3UWC2_SINWO</name>
<dbReference type="InterPro" id="IPR050370">
    <property type="entry name" value="HES_HEY"/>
</dbReference>
<evidence type="ECO:0000256" key="4">
    <source>
        <dbReference type="ARBA" id="ARBA00023242"/>
    </source>
</evidence>
<evidence type="ECO:0000256" key="3">
    <source>
        <dbReference type="ARBA" id="ARBA00023163"/>
    </source>
</evidence>
<gene>
    <name evidence="7" type="ORF">ACJMK2_017258</name>
</gene>
<evidence type="ECO:0000313" key="7">
    <source>
        <dbReference type="EMBL" id="KAL3853744.1"/>
    </source>
</evidence>
<sequence>MPESPDSSKMAASVLRKIKKPIIEKKRRDRINHSLEELKNILLENVRKTDTPISRLDKADILEMTVKYVQQLRKQVNTSTAPSDDTKEKEYKSGYEECKRETIYYLNSVNGNRHDMKSTERVHLSSCVGQANGQLSTLQYPGRNSLFHTPITVSSNNYLTPLNVNIPSSIKIPSTTAKKLDYNRAVLKPMPIHPILKTESPYSPYYPLTGSASIICSTPTDDPRSEQSSGYSSCHTQSFQEADSSKDKDLLDNSVNDNSLTFDKNIWRPW</sequence>
<dbReference type="PROSITE" id="PS50888">
    <property type="entry name" value="BHLH"/>
    <property type="match status" value="1"/>
</dbReference>
<dbReference type="InterPro" id="IPR036638">
    <property type="entry name" value="HLH_DNA-bd_sf"/>
</dbReference>
<comment type="subcellular location">
    <subcellularLocation>
        <location evidence="1">Nucleus</location>
    </subcellularLocation>
</comment>
<keyword evidence="3" id="KW-0804">Transcription</keyword>
<evidence type="ECO:0000313" key="8">
    <source>
        <dbReference type="Proteomes" id="UP001634394"/>
    </source>
</evidence>
<comment type="caution">
    <text evidence="7">The sequence shown here is derived from an EMBL/GenBank/DDBJ whole genome shotgun (WGS) entry which is preliminary data.</text>
</comment>
<reference evidence="7 8" key="1">
    <citation type="submission" date="2024-11" db="EMBL/GenBank/DDBJ databases">
        <title>Chromosome-level genome assembly of the freshwater bivalve Anodonta woodiana.</title>
        <authorList>
            <person name="Chen X."/>
        </authorList>
    </citation>
    <scope>NUCLEOTIDE SEQUENCE [LARGE SCALE GENOMIC DNA]</scope>
    <source>
        <strain evidence="7">MN2024</strain>
        <tissue evidence="7">Gills</tissue>
    </source>
</reference>
<evidence type="ECO:0000256" key="2">
    <source>
        <dbReference type="ARBA" id="ARBA00023015"/>
    </source>
</evidence>
<dbReference type="EMBL" id="JBJQND010000015">
    <property type="protein sequence ID" value="KAL3853744.1"/>
    <property type="molecule type" value="Genomic_DNA"/>
</dbReference>
<organism evidence="7 8">
    <name type="scientific">Sinanodonta woodiana</name>
    <name type="common">Chinese pond mussel</name>
    <name type="synonym">Anodonta woodiana</name>
    <dbReference type="NCBI Taxonomy" id="1069815"/>
    <lineage>
        <taxon>Eukaryota</taxon>
        <taxon>Metazoa</taxon>
        <taxon>Spiralia</taxon>
        <taxon>Lophotrochozoa</taxon>
        <taxon>Mollusca</taxon>
        <taxon>Bivalvia</taxon>
        <taxon>Autobranchia</taxon>
        <taxon>Heteroconchia</taxon>
        <taxon>Palaeoheterodonta</taxon>
        <taxon>Unionida</taxon>
        <taxon>Unionoidea</taxon>
        <taxon>Unionidae</taxon>
        <taxon>Unioninae</taxon>
        <taxon>Sinanodonta</taxon>
    </lineage>
</organism>
<dbReference type="Gene3D" id="4.10.280.10">
    <property type="entry name" value="Helix-loop-helix DNA-binding domain"/>
    <property type="match status" value="1"/>
</dbReference>
<feature type="region of interest" description="Disordered" evidence="5">
    <location>
        <begin position="217"/>
        <end position="254"/>
    </location>
</feature>
<feature type="compositionally biased region" description="Polar residues" evidence="5">
    <location>
        <begin position="217"/>
        <end position="242"/>
    </location>
</feature>
<protein>
    <recommendedName>
        <fullName evidence="6">BHLH domain-containing protein</fullName>
    </recommendedName>
</protein>
<feature type="domain" description="BHLH" evidence="6">
    <location>
        <begin position="15"/>
        <end position="72"/>
    </location>
</feature>
<dbReference type="SMART" id="SM00353">
    <property type="entry name" value="HLH"/>
    <property type="match status" value="1"/>
</dbReference>
<dbReference type="Pfam" id="PF00010">
    <property type="entry name" value="HLH"/>
    <property type="match status" value="1"/>
</dbReference>